<evidence type="ECO:0000256" key="8">
    <source>
        <dbReference type="ARBA" id="ARBA00022840"/>
    </source>
</evidence>
<dbReference type="InterPro" id="IPR011545">
    <property type="entry name" value="DEAD/DEAH_box_helicase_dom"/>
</dbReference>
<sequence length="769" mass="89428">MVLLAKSRDIKRNIPARTLREHIDDCMLIWSFLQKAYPCAAEVSALGNRFWELLRFCVICHDLGKAHNEFQKLLSGVTNQWNNQRHEFFSVPFVDTLPQIDKNTLKLLCLAVVGHHKDLEQLRNYLNIYDDGNYFGQLAGSEKISFEDAFLQNIEIQEVKDLLNGYNYPVNQVVPTSVYGLIHSYNNTPYRLFHSDYFALMMLFGALKWCDHLGSAQITNINLIENKDFDFLQKQRMALQAEGYDFYEHQKICAKTKENVILSAPTGAGKTESAFLWLKSQMENTENQGRVFYVLPFTASINAMYERLNKIIGKESEKVGMLHGKLNDYLNNYFENLQYDVDVKKLKIHELQEKYKSIITPIKITTPFQLLKHLFGLKGYEQGIFEMSGCYLIFDEIHAYSPDVFAQIKVLLEFATRHLKAKVMIMTATMPKFLRKELEEGLGIYVPVKATQGLYDQFRRHCVVLHDGLLSESHDAIKASLKDGKKVLVVCNTVKSAQQAFLRLKDCVENENAVLLHGSFTGKDRAIKEKELMQDNVCLLVGTQAIEVSLDIDYDIIYTEPAPIDALIQRFGRVNRKRIKGICECVVFRKSNENDKYIYLSQTVEKTIQAFDKIIKDHKGVIDESLLQNAIDYVYDDWTEKEREEFERKYNYLSEALQLLSPMFDNKYTEEDFYRQFDGIKILPQSEKSKFEQYLDKGDFINSESLQVQINKGRFVRWLKSQNLRKEIYAFQNKQKLMQIPYFMTNKKYSSELGLLVDDEEPWKTSEIL</sequence>
<dbReference type="EMBL" id="JBHSGN010000014">
    <property type="protein sequence ID" value="MFC4672555.1"/>
    <property type="molecule type" value="Genomic_DNA"/>
</dbReference>
<dbReference type="PROSITE" id="PS51643">
    <property type="entry name" value="HD_CAS3"/>
    <property type="match status" value="1"/>
</dbReference>
<evidence type="ECO:0000259" key="11">
    <source>
        <dbReference type="PROSITE" id="PS51192"/>
    </source>
</evidence>
<evidence type="ECO:0000256" key="9">
    <source>
        <dbReference type="ARBA" id="ARBA00023118"/>
    </source>
</evidence>
<feature type="domain" description="Helicase C-terminal" evidence="12">
    <location>
        <begin position="473"/>
        <end position="619"/>
    </location>
</feature>
<dbReference type="PROSITE" id="PS51194">
    <property type="entry name" value="HELICASE_CTER"/>
    <property type="match status" value="1"/>
</dbReference>
<dbReference type="Pfam" id="PF18019">
    <property type="entry name" value="Cas3_HD"/>
    <property type="match status" value="1"/>
</dbReference>
<evidence type="ECO:0000313" key="15">
    <source>
        <dbReference type="Proteomes" id="UP001596023"/>
    </source>
</evidence>
<comment type="similarity">
    <text evidence="10">Belongs to the DEAD box helicase family.</text>
</comment>
<dbReference type="SUPFAM" id="SSF52540">
    <property type="entry name" value="P-loop containing nucleoside triphosphate hydrolases"/>
    <property type="match status" value="1"/>
</dbReference>
<feature type="domain" description="Helicase ATP-binding" evidence="11">
    <location>
        <begin position="251"/>
        <end position="448"/>
    </location>
</feature>
<evidence type="ECO:0000256" key="10">
    <source>
        <dbReference type="ARBA" id="ARBA00038437"/>
    </source>
</evidence>
<dbReference type="PANTHER" id="PTHR47959:SF16">
    <property type="entry name" value="CRISPR-ASSOCIATED NUCLEASE_HELICASE CAS3-RELATED"/>
    <property type="match status" value="1"/>
</dbReference>
<dbReference type="InterPro" id="IPR001650">
    <property type="entry name" value="Helicase_C-like"/>
</dbReference>
<evidence type="ECO:0000259" key="12">
    <source>
        <dbReference type="PROSITE" id="PS51194"/>
    </source>
</evidence>
<dbReference type="Gene3D" id="1.10.3210.30">
    <property type="match status" value="1"/>
</dbReference>
<keyword evidence="3" id="KW-0540">Nuclease</keyword>
<dbReference type="Proteomes" id="UP001596023">
    <property type="component" value="Unassembled WGS sequence"/>
</dbReference>
<dbReference type="InterPro" id="IPR027417">
    <property type="entry name" value="P-loop_NTPase"/>
</dbReference>
<dbReference type="InterPro" id="IPR014001">
    <property type="entry name" value="Helicase_ATP-bd"/>
</dbReference>
<organism evidence="14 15">
    <name type="scientific">Dysgonomonas termitidis</name>
    <dbReference type="NCBI Taxonomy" id="1516126"/>
    <lineage>
        <taxon>Bacteria</taxon>
        <taxon>Pseudomonadati</taxon>
        <taxon>Bacteroidota</taxon>
        <taxon>Bacteroidia</taxon>
        <taxon>Bacteroidales</taxon>
        <taxon>Dysgonomonadaceae</taxon>
        <taxon>Dysgonomonas</taxon>
    </lineage>
</organism>
<keyword evidence="4" id="KW-0479">Metal-binding</keyword>
<dbReference type="InterPro" id="IPR054712">
    <property type="entry name" value="Cas3-like_dom"/>
</dbReference>
<dbReference type="SMART" id="SM00487">
    <property type="entry name" value="DEXDc"/>
    <property type="match status" value="1"/>
</dbReference>
<keyword evidence="9" id="KW-0051">Antiviral defense</keyword>
<accession>A0ABV9KQY0</accession>
<dbReference type="NCBIfam" id="TIGR01596">
    <property type="entry name" value="cas3_HD"/>
    <property type="match status" value="1"/>
</dbReference>
<dbReference type="InterPro" id="IPR006474">
    <property type="entry name" value="Helicase_Cas3_CRISPR-ass_core"/>
</dbReference>
<feature type="domain" description="HD Cas3-type" evidence="13">
    <location>
        <begin position="12"/>
        <end position="213"/>
    </location>
</feature>
<dbReference type="CDD" id="cd09641">
    <property type="entry name" value="Cas3''_I"/>
    <property type="match status" value="1"/>
</dbReference>
<dbReference type="InterPro" id="IPR038257">
    <property type="entry name" value="CRISPR-assoc_Cas3_HD_sf"/>
</dbReference>
<evidence type="ECO:0000256" key="5">
    <source>
        <dbReference type="ARBA" id="ARBA00022741"/>
    </source>
</evidence>
<name>A0ABV9KQY0_9BACT</name>
<comment type="caution">
    <text evidence="14">The sequence shown here is derived from an EMBL/GenBank/DDBJ whole genome shotgun (WGS) entry which is preliminary data.</text>
</comment>
<dbReference type="Gene3D" id="3.40.50.300">
    <property type="entry name" value="P-loop containing nucleotide triphosphate hydrolases"/>
    <property type="match status" value="2"/>
</dbReference>
<dbReference type="PROSITE" id="PS51192">
    <property type="entry name" value="HELICASE_ATP_BIND_1"/>
    <property type="match status" value="1"/>
</dbReference>
<evidence type="ECO:0000256" key="3">
    <source>
        <dbReference type="ARBA" id="ARBA00022722"/>
    </source>
</evidence>
<dbReference type="NCBIfam" id="TIGR01587">
    <property type="entry name" value="cas3_core"/>
    <property type="match status" value="1"/>
</dbReference>
<proteinExistence type="inferred from homology"/>
<reference evidence="15" key="1">
    <citation type="journal article" date="2019" name="Int. J. Syst. Evol. Microbiol.">
        <title>The Global Catalogue of Microorganisms (GCM) 10K type strain sequencing project: providing services to taxonomists for standard genome sequencing and annotation.</title>
        <authorList>
            <consortium name="The Broad Institute Genomics Platform"/>
            <consortium name="The Broad Institute Genome Sequencing Center for Infectious Disease"/>
            <person name="Wu L."/>
            <person name="Ma J."/>
        </authorList>
    </citation>
    <scope>NUCLEOTIDE SEQUENCE [LARGE SCALE GENOMIC DNA]</scope>
    <source>
        <strain evidence="15">CCUG 66188</strain>
    </source>
</reference>
<dbReference type="SMART" id="SM00490">
    <property type="entry name" value="HELICc"/>
    <property type="match status" value="1"/>
</dbReference>
<dbReference type="InterPro" id="IPR006483">
    <property type="entry name" value="CRISPR-assoc_Cas3_HD"/>
</dbReference>
<evidence type="ECO:0000313" key="14">
    <source>
        <dbReference type="EMBL" id="MFC4672555.1"/>
    </source>
</evidence>
<evidence type="ECO:0000259" key="13">
    <source>
        <dbReference type="PROSITE" id="PS51643"/>
    </source>
</evidence>
<evidence type="ECO:0000256" key="4">
    <source>
        <dbReference type="ARBA" id="ARBA00022723"/>
    </source>
</evidence>
<comment type="similarity">
    <text evidence="1">In the N-terminal section; belongs to the CRISPR-associated nuclease Cas3-HD family.</text>
</comment>
<dbReference type="Pfam" id="PF22590">
    <property type="entry name" value="Cas3-like_C_2"/>
    <property type="match status" value="1"/>
</dbReference>
<evidence type="ECO:0000256" key="1">
    <source>
        <dbReference type="ARBA" id="ARBA00006847"/>
    </source>
</evidence>
<keyword evidence="8" id="KW-0067">ATP-binding</keyword>
<evidence type="ECO:0000256" key="6">
    <source>
        <dbReference type="ARBA" id="ARBA00022801"/>
    </source>
</evidence>
<gene>
    <name evidence="14" type="primary">cas3</name>
    <name evidence="14" type="ORF">ACFO6W_02495</name>
</gene>
<keyword evidence="15" id="KW-1185">Reference proteome</keyword>
<keyword evidence="5" id="KW-0547">Nucleotide-binding</keyword>
<comment type="similarity">
    <text evidence="2">In the central section; belongs to the CRISPR-associated helicase Cas3 family.</text>
</comment>
<evidence type="ECO:0000256" key="7">
    <source>
        <dbReference type="ARBA" id="ARBA00022806"/>
    </source>
</evidence>
<dbReference type="InterPro" id="IPR050079">
    <property type="entry name" value="DEAD_box_RNA_helicase"/>
</dbReference>
<protein>
    <submittedName>
        <fullName evidence="14">CRISPR-associated helicase Cas3</fullName>
    </submittedName>
</protein>
<keyword evidence="6" id="KW-0378">Hydrolase</keyword>
<dbReference type="PANTHER" id="PTHR47959">
    <property type="entry name" value="ATP-DEPENDENT RNA HELICASE RHLE-RELATED"/>
    <property type="match status" value="1"/>
</dbReference>
<dbReference type="Pfam" id="PF00270">
    <property type="entry name" value="DEAD"/>
    <property type="match status" value="1"/>
</dbReference>
<dbReference type="RefSeq" id="WP_379993737.1">
    <property type="nucleotide sequence ID" value="NZ_JBHSGN010000014.1"/>
</dbReference>
<keyword evidence="7" id="KW-0347">Helicase</keyword>
<evidence type="ECO:0000256" key="2">
    <source>
        <dbReference type="ARBA" id="ARBA00009046"/>
    </source>
</evidence>